<evidence type="ECO:0000256" key="1">
    <source>
        <dbReference type="ARBA" id="ARBA00007365"/>
    </source>
</evidence>
<dbReference type="EC" id="5.2.1.8" evidence="2"/>
<gene>
    <name evidence="8" type="ORF">KY465_13255</name>
</gene>
<dbReference type="CDD" id="cd00317">
    <property type="entry name" value="cyclophilin"/>
    <property type="match status" value="1"/>
</dbReference>
<evidence type="ECO:0000256" key="3">
    <source>
        <dbReference type="ARBA" id="ARBA00023110"/>
    </source>
</evidence>
<dbReference type="InterPro" id="IPR020892">
    <property type="entry name" value="Cyclophilin-type_PPIase_CS"/>
</dbReference>
<reference evidence="8" key="1">
    <citation type="submission" date="2021-07" db="EMBL/GenBank/DDBJ databases">
        <title>Pseudohoeflea marina sp. nov. a polyhydroxyalcanoate-producing bacterium.</title>
        <authorList>
            <person name="Zheng W."/>
            <person name="Yu S."/>
            <person name="Huang Y."/>
        </authorList>
    </citation>
    <scope>NUCLEOTIDE SEQUENCE</scope>
    <source>
        <strain evidence="8">DP4N28-3</strain>
    </source>
</reference>
<sequence length="194" mass="20423">MRIREYLTAAATAVALSLSLTAFSGGMGAAQAAERLTMQLADGPVVIELNDQAPKHAKRLSELAAAGAYDNVAFHRVIEGFMAQTGDVQFGDMEDGYDERRAGTGGSDKPDLNAEFTDQPFKRGTVGMARSADPNSANSQFFIMFAPAEHLNGQYTVVGEVVSGMEHVDAIKRGSPPNGAVSAPDKIITMKAGG</sequence>
<keyword evidence="3" id="KW-0697">Rotamase</keyword>
<feature type="signal peptide" evidence="6">
    <location>
        <begin position="1"/>
        <end position="24"/>
    </location>
</feature>
<dbReference type="PROSITE" id="PS00170">
    <property type="entry name" value="CSA_PPIASE_1"/>
    <property type="match status" value="1"/>
</dbReference>
<feature type="domain" description="PPIase cyclophilin-type" evidence="7">
    <location>
        <begin position="43"/>
        <end position="194"/>
    </location>
</feature>
<dbReference type="PANTHER" id="PTHR45625">
    <property type="entry name" value="PEPTIDYL-PROLYL CIS-TRANS ISOMERASE-RELATED"/>
    <property type="match status" value="1"/>
</dbReference>
<feature type="compositionally biased region" description="Basic and acidic residues" evidence="5">
    <location>
        <begin position="98"/>
        <end position="112"/>
    </location>
</feature>
<evidence type="ECO:0000313" key="9">
    <source>
        <dbReference type="Proteomes" id="UP001430804"/>
    </source>
</evidence>
<organism evidence="8 9">
    <name type="scientific">Pseudohoeflea coraliihabitans</name>
    <dbReference type="NCBI Taxonomy" id="2860393"/>
    <lineage>
        <taxon>Bacteria</taxon>
        <taxon>Pseudomonadati</taxon>
        <taxon>Pseudomonadota</taxon>
        <taxon>Alphaproteobacteria</taxon>
        <taxon>Hyphomicrobiales</taxon>
        <taxon>Rhizobiaceae</taxon>
        <taxon>Pseudohoeflea</taxon>
    </lineage>
</organism>
<feature type="region of interest" description="Disordered" evidence="5">
    <location>
        <begin position="92"/>
        <end position="114"/>
    </location>
</feature>
<evidence type="ECO:0000256" key="4">
    <source>
        <dbReference type="ARBA" id="ARBA00023235"/>
    </source>
</evidence>
<keyword evidence="6" id="KW-0732">Signal</keyword>
<dbReference type="InterPro" id="IPR044666">
    <property type="entry name" value="Cyclophilin_A-like"/>
</dbReference>
<comment type="similarity">
    <text evidence="1">Belongs to the cyclophilin-type PPIase family.</text>
</comment>
<dbReference type="GO" id="GO:0016853">
    <property type="term" value="F:isomerase activity"/>
    <property type="evidence" value="ECO:0007669"/>
    <property type="project" value="UniProtKB-KW"/>
</dbReference>
<evidence type="ECO:0000256" key="6">
    <source>
        <dbReference type="SAM" id="SignalP"/>
    </source>
</evidence>
<feature type="chain" id="PRO_5047252293" description="peptidylprolyl isomerase" evidence="6">
    <location>
        <begin position="25"/>
        <end position="194"/>
    </location>
</feature>
<accession>A0ABS6WS58</accession>
<dbReference type="PANTHER" id="PTHR45625:SF4">
    <property type="entry name" value="PEPTIDYLPROLYL ISOMERASE DOMAIN AND WD REPEAT-CONTAINING PROTEIN 1"/>
    <property type="match status" value="1"/>
</dbReference>
<dbReference type="Proteomes" id="UP001430804">
    <property type="component" value="Unassembled WGS sequence"/>
</dbReference>
<evidence type="ECO:0000313" key="8">
    <source>
        <dbReference type="EMBL" id="MBW3098247.1"/>
    </source>
</evidence>
<name>A0ABS6WS58_9HYPH</name>
<dbReference type="InterPro" id="IPR002130">
    <property type="entry name" value="Cyclophilin-type_PPIase_dom"/>
</dbReference>
<keyword evidence="4 8" id="KW-0413">Isomerase</keyword>
<proteinExistence type="inferred from homology"/>
<protein>
    <recommendedName>
        <fullName evidence="2">peptidylprolyl isomerase</fullName>
        <ecNumber evidence="2">5.2.1.8</ecNumber>
    </recommendedName>
</protein>
<dbReference type="RefSeq" id="WP_219202164.1">
    <property type="nucleotide sequence ID" value="NZ_JAHWQX010000003.1"/>
</dbReference>
<dbReference type="EMBL" id="JAHWQX010000003">
    <property type="protein sequence ID" value="MBW3098247.1"/>
    <property type="molecule type" value="Genomic_DNA"/>
</dbReference>
<evidence type="ECO:0000256" key="2">
    <source>
        <dbReference type="ARBA" id="ARBA00013194"/>
    </source>
</evidence>
<evidence type="ECO:0000256" key="5">
    <source>
        <dbReference type="SAM" id="MobiDB-lite"/>
    </source>
</evidence>
<dbReference type="PROSITE" id="PS50072">
    <property type="entry name" value="CSA_PPIASE_2"/>
    <property type="match status" value="1"/>
</dbReference>
<keyword evidence="9" id="KW-1185">Reference proteome</keyword>
<dbReference type="Pfam" id="PF00160">
    <property type="entry name" value="Pro_isomerase"/>
    <property type="match status" value="1"/>
</dbReference>
<evidence type="ECO:0000259" key="7">
    <source>
        <dbReference type="PROSITE" id="PS50072"/>
    </source>
</evidence>
<comment type="caution">
    <text evidence="8">The sequence shown here is derived from an EMBL/GenBank/DDBJ whole genome shotgun (WGS) entry which is preliminary data.</text>
</comment>